<keyword evidence="1" id="KW-0472">Membrane</keyword>
<sequence>MSQYRYIFHKNLYANSKILCFKIMNLLASFALGGFNPWAAGFGIGSLVLFGLVGLVAGPNLKNFDPDA</sequence>
<reference evidence="2" key="1">
    <citation type="submission" date="2020-03" db="EMBL/GenBank/DDBJ databases">
        <title>Genome differentiation and subclade ecological adaptation of Prochlorococcus HLII clade in the global ocean.</title>
        <authorList>
            <person name="Yan W."/>
            <person name="Fen X."/>
            <person name="Zhang W."/>
        </authorList>
    </citation>
    <scope>NUCLEOTIDE SEQUENCE</scope>
    <source>
        <strain evidence="2">XMU1401</strain>
    </source>
</reference>
<keyword evidence="1" id="KW-0812">Transmembrane</keyword>
<protein>
    <submittedName>
        <fullName evidence="2">Uncharacterized protein</fullName>
    </submittedName>
</protein>
<feature type="transmembrane region" description="Helical" evidence="1">
    <location>
        <begin position="38"/>
        <end position="58"/>
    </location>
</feature>
<name>A0A8I1X659_PROMR</name>
<dbReference type="Proteomes" id="UP000666562">
    <property type="component" value="Unassembled WGS sequence"/>
</dbReference>
<dbReference type="AlphaFoldDB" id="A0A8I1X659"/>
<dbReference type="EMBL" id="JAAORC010000001">
    <property type="protein sequence ID" value="MBO8222930.1"/>
    <property type="molecule type" value="Genomic_DNA"/>
</dbReference>
<accession>A0A8I1X659</accession>
<proteinExistence type="predicted"/>
<evidence type="ECO:0000313" key="3">
    <source>
        <dbReference type="Proteomes" id="UP000666562"/>
    </source>
</evidence>
<evidence type="ECO:0000256" key="1">
    <source>
        <dbReference type="SAM" id="Phobius"/>
    </source>
</evidence>
<comment type="caution">
    <text evidence="2">The sequence shown here is derived from an EMBL/GenBank/DDBJ whole genome shotgun (WGS) entry which is preliminary data.</text>
</comment>
<organism evidence="2 3">
    <name type="scientific">Prochlorococcus marinus str. XMU1401</name>
    <dbReference type="NCBI Taxonomy" id="2052594"/>
    <lineage>
        <taxon>Bacteria</taxon>
        <taxon>Bacillati</taxon>
        <taxon>Cyanobacteriota</taxon>
        <taxon>Cyanophyceae</taxon>
        <taxon>Synechococcales</taxon>
        <taxon>Prochlorococcaceae</taxon>
        <taxon>Prochlorococcus</taxon>
    </lineage>
</organism>
<feature type="transmembrane region" description="Helical" evidence="1">
    <location>
        <begin position="12"/>
        <end position="32"/>
    </location>
</feature>
<keyword evidence="1" id="KW-1133">Transmembrane helix</keyword>
<evidence type="ECO:0000313" key="2">
    <source>
        <dbReference type="EMBL" id="MBO8222930.1"/>
    </source>
</evidence>
<gene>
    <name evidence="2" type="ORF">HA142_05330</name>
</gene>